<dbReference type="Pfam" id="PF20126">
    <property type="entry name" value="TumE"/>
    <property type="match status" value="1"/>
</dbReference>
<dbReference type="Proteomes" id="UP001597128">
    <property type="component" value="Unassembled WGS sequence"/>
</dbReference>
<name>A0ABW3F9B0_9PROT</name>
<evidence type="ECO:0000313" key="1">
    <source>
        <dbReference type="EMBL" id="MFD0914393.1"/>
    </source>
</evidence>
<proteinExistence type="predicted"/>
<accession>A0ABW3F9B0</accession>
<dbReference type="RefSeq" id="WP_379058129.1">
    <property type="nucleotide sequence ID" value="NZ_JBHTKB010000003.1"/>
</dbReference>
<reference evidence="2" key="1">
    <citation type="journal article" date="2019" name="Int. J. Syst. Evol. Microbiol.">
        <title>The Global Catalogue of Microorganisms (GCM) 10K type strain sequencing project: providing services to taxonomists for standard genome sequencing and annotation.</title>
        <authorList>
            <consortium name="The Broad Institute Genomics Platform"/>
            <consortium name="The Broad Institute Genome Sequencing Center for Infectious Disease"/>
            <person name="Wu L."/>
            <person name="Ma J."/>
        </authorList>
    </citation>
    <scope>NUCLEOTIDE SEQUENCE [LARGE SCALE GENOMIC DNA]</scope>
    <source>
        <strain evidence="2">CCUG 58412</strain>
    </source>
</reference>
<organism evidence="1 2">
    <name type="scientific">Methylophilus luteus</name>
    <dbReference type="NCBI Taxonomy" id="640108"/>
    <lineage>
        <taxon>Bacteria</taxon>
        <taxon>Pseudomonadati</taxon>
        <taxon>Pseudomonadota</taxon>
        <taxon>Betaproteobacteria</taxon>
        <taxon>Nitrosomonadales</taxon>
        <taxon>Methylophilaceae</taxon>
        <taxon>Methylophilus</taxon>
    </lineage>
</organism>
<comment type="caution">
    <text evidence="1">The sequence shown here is derived from an EMBL/GenBank/DDBJ whole genome shotgun (WGS) entry which is preliminary data.</text>
</comment>
<sequence>MLVVYTDNMRAELLLKQKLILSESSFVEMVIWQLPEPLAGSVHAFKFRFAYVVDSECVLRFDNEVGKGNHYHRGQQEFHYDFVSTDQLIDDFFAMVNEMESSR</sequence>
<dbReference type="EMBL" id="JBHTKB010000003">
    <property type="protein sequence ID" value="MFD0914393.1"/>
    <property type="molecule type" value="Genomic_DNA"/>
</dbReference>
<evidence type="ECO:0000313" key="2">
    <source>
        <dbReference type="Proteomes" id="UP001597128"/>
    </source>
</evidence>
<protein>
    <submittedName>
        <fullName evidence="1">DUF6516 family protein</fullName>
    </submittedName>
</protein>
<dbReference type="InterPro" id="IPR045397">
    <property type="entry name" value="TumE-like"/>
</dbReference>
<gene>
    <name evidence="1" type="ORF">ACFQ1Z_12600</name>
</gene>
<keyword evidence="2" id="KW-1185">Reference proteome</keyword>